<organism evidence="2 3">
    <name type="scientific">Coccidioides immitis H538.4</name>
    <dbReference type="NCBI Taxonomy" id="396776"/>
    <lineage>
        <taxon>Eukaryota</taxon>
        <taxon>Fungi</taxon>
        <taxon>Dikarya</taxon>
        <taxon>Ascomycota</taxon>
        <taxon>Pezizomycotina</taxon>
        <taxon>Eurotiomycetes</taxon>
        <taxon>Eurotiomycetidae</taxon>
        <taxon>Onygenales</taxon>
        <taxon>Onygenaceae</taxon>
        <taxon>Coccidioides</taxon>
    </lineage>
</organism>
<feature type="compositionally biased region" description="Acidic residues" evidence="1">
    <location>
        <begin position="142"/>
        <end position="158"/>
    </location>
</feature>
<evidence type="ECO:0000313" key="2">
    <source>
        <dbReference type="EMBL" id="KMU84261.1"/>
    </source>
</evidence>
<dbReference type="STRING" id="396776.A0A0J8RI19"/>
<feature type="region of interest" description="Disordered" evidence="1">
    <location>
        <begin position="111"/>
        <end position="158"/>
    </location>
</feature>
<name>A0A0J8RI19_COCIT</name>
<feature type="compositionally biased region" description="Basic residues" evidence="1">
    <location>
        <begin position="123"/>
        <end position="137"/>
    </location>
</feature>
<sequence>MAPTIILSNIGSVMVMTHCKCVTVNTNNMKLILGISAKIRLNYFSSINVPDHPAPAATTHCLHAVPAPPTTTAAAPPPLPLLIITSLPPSGAVRVSTHQMAGIRAPVWFTKPVLEEQKEEKEKKKKKKWEKKKKRKKKNDDDDKDDDDDDDEDNNNDD</sequence>
<dbReference type="Proteomes" id="UP000054563">
    <property type="component" value="Unassembled WGS sequence"/>
</dbReference>
<protein>
    <submittedName>
        <fullName evidence="2">Uncharacterized protein</fullName>
    </submittedName>
</protein>
<evidence type="ECO:0000256" key="1">
    <source>
        <dbReference type="SAM" id="MobiDB-lite"/>
    </source>
</evidence>
<accession>A0A0J8RI19</accession>
<reference evidence="3" key="1">
    <citation type="journal article" date="2010" name="Genome Res.">
        <title>Population genomic sequencing of Coccidioides fungi reveals recent hybridization and transposon control.</title>
        <authorList>
            <person name="Neafsey D.E."/>
            <person name="Barker B.M."/>
            <person name="Sharpton T.J."/>
            <person name="Stajich J.E."/>
            <person name="Park D.J."/>
            <person name="Whiston E."/>
            <person name="Hung C.-Y."/>
            <person name="McMahan C."/>
            <person name="White J."/>
            <person name="Sykes S."/>
            <person name="Heiman D."/>
            <person name="Young S."/>
            <person name="Zeng Q."/>
            <person name="Abouelleil A."/>
            <person name="Aftuck L."/>
            <person name="Bessette D."/>
            <person name="Brown A."/>
            <person name="FitzGerald M."/>
            <person name="Lui A."/>
            <person name="Macdonald J.P."/>
            <person name="Priest M."/>
            <person name="Orbach M.J."/>
            <person name="Galgiani J.N."/>
            <person name="Kirkland T.N."/>
            <person name="Cole G.T."/>
            <person name="Birren B.W."/>
            <person name="Henn M.R."/>
            <person name="Taylor J.W."/>
            <person name="Rounsley S.D."/>
        </authorList>
    </citation>
    <scope>NUCLEOTIDE SEQUENCE [LARGE SCALE GENOMIC DNA]</scope>
    <source>
        <strain evidence="3">H538.4</strain>
    </source>
</reference>
<dbReference type="AlphaFoldDB" id="A0A0J8RI19"/>
<evidence type="ECO:0000313" key="3">
    <source>
        <dbReference type="Proteomes" id="UP000054563"/>
    </source>
</evidence>
<dbReference type="VEuPathDB" id="FungiDB:CIHG_02047"/>
<dbReference type="EMBL" id="DS016984">
    <property type="protein sequence ID" value="KMU84261.1"/>
    <property type="molecule type" value="Genomic_DNA"/>
</dbReference>
<feature type="compositionally biased region" description="Basic and acidic residues" evidence="1">
    <location>
        <begin position="113"/>
        <end position="122"/>
    </location>
</feature>
<dbReference type="OrthoDB" id="4210093at2759"/>
<gene>
    <name evidence="2" type="ORF">CIHG_02047</name>
</gene>
<proteinExistence type="predicted"/>